<dbReference type="EMBL" id="AHBZ02000061">
    <property type="protein sequence ID" value="ERG19638.1"/>
    <property type="molecule type" value="Genomic_DNA"/>
</dbReference>
<accession>U1KUH6</accession>
<sequence>MFKQLVVLNEFFLVTGHKSRDNPPAPKKAHYGGLIGPLATIACEPGQARKGAATACDLCAEMWLVRLPPNLLPLLFEV</sequence>
<dbReference type="eggNOG" id="ENOG503311X">
    <property type="taxonomic scope" value="Bacteria"/>
</dbReference>
<gene>
    <name evidence="1" type="ORF">PCIT_05764</name>
</gene>
<reference evidence="1" key="1">
    <citation type="journal article" date="2012" name="J. Bacteriol.">
        <title>Genome sequences of type strains of seven species of the marine bacterium Pseudoalteromonas.</title>
        <authorList>
            <person name="Xie B.B."/>
            <person name="Shu Y.L."/>
            <person name="Qin Q.L."/>
            <person name="Rong J.C."/>
            <person name="Zhang X.Y."/>
            <person name="Chen X.L."/>
            <person name="Shi M."/>
            <person name="He H.L."/>
            <person name="Zhou B.C."/>
            <person name="Zhang Y.Z."/>
        </authorList>
    </citation>
    <scope>NUCLEOTIDE SEQUENCE [LARGE SCALE GENOMIC DNA]</scope>
    <source>
        <strain evidence="1">NCIMB 1889</strain>
    </source>
</reference>
<reference evidence="1" key="2">
    <citation type="submission" date="2013-04" db="EMBL/GenBank/DDBJ databases">
        <title>Genome sequence of Pseudoalteromonas citrea.</title>
        <authorList>
            <person name="Xie B.-B."/>
            <person name="Rong J.-C."/>
            <person name="Qin Q.-L."/>
            <person name="Shu Y.-L."/>
            <person name="Zhang Y.-Z."/>
        </authorList>
    </citation>
    <scope>NUCLEOTIDE SEQUENCE</scope>
    <source>
        <strain evidence="1">NCIMB 1889</strain>
    </source>
</reference>
<evidence type="ECO:0000313" key="1">
    <source>
        <dbReference type="EMBL" id="ERG19638.1"/>
    </source>
</evidence>
<protein>
    <submittedName>
        <fullName evidence="1">Uncharacterized protein</fullName>
    </submittedName>
</protein>
<dbReference type="AlphaFoldDB" id="U1KUH6"/>
<proteinExistence type="predicted"/>
<name>U1KUH6_9GAMM</name>
<organism evidence="1">
    <name type="scientific">Pseudoalteromonas citrea DSM 8771</name>
    <dbReference type="NCBI Taxonomy" id="1117314"/>
    <lineage>
        <taxon>Bacteria</taxon>
        <taxon>Pseudomonadati</taxon>
        <taxon>Pseudomonadota</taxon>
        <taxon>Gammaproteobacteria</taxon>
        <taxon>Alteromonadales</taxon>
        <taxon>Pseudoalteromonadaceae</taxon>
        <taxon>Pseudoalteromonas</taxon>
    </lineage>
</organism>
<dbReference type="STRING" id="1117314.PCIT_05764"/>
<comment type="caution">
    <text evidence="1">The sequence shown here is derived from an EMBL/GenBank/DDBJ whole genome shotgun (WGS) entry which is preliminary data.</text>
</comment>